<dbReference type="EMBL" id="AUXW01000156">
    <property type="protein sequence ID" value="KKE82831.1"/>
    <property type="molecule type" value="Genomic_DNA"/>
</dbReference>
<sequence>MTEKINKITPEIHDEIMARIKNVEREHNVKVLYAIESGSRAWGFESPNSDFDVRFIYVHKQDWYLSVMLEDKRDVIEYPIVDDIDINGWDVRKALKLLHASNPAIGEWLQSSIVYVNSGDFKHQAVSLFKAHYKIDRGIYHYFNMAKNNYREHLKADLVSYKKYLYVLRALCAVKWIERFNCPPPIEFETLASEVIDDTIILDKICSLVAAKKRATEKTLGPKIPELNQFIEAQLSQFKGSKKGPPLEPNRVAELDKFFQSMLCTHKLNAR</sequence>
<dbReference type="AlphaFoldDB" id="A0A0F6AAH9"/>
<name>A0A0F6AAH9_9GAMM</name>
<comment type="caution">
    <text evidence="1">The sequence shown here is derived from an EMBL/GenBank/DDBJ whole genome shotgun (WGS) entry which is preliminary data.</text>
</comment>
<proteinExistence type="predicted"/>
<evidence type="ECO:0008006" key="3">
    <source>
        <dbReference type="Google" id="ProtNLM"/>
    </source>
</evidence>
<accession>A0A0F6AAH9</accession>
<evidence type="ECO:0000313" key="1">
    <source>
        <dbReference type="EMBL" id="KKE82831.1"/>
    </source>
</evidence>
<dbReference type="Pfam" id="PF10127">
    <property type="entry name" value="RlaP"/>
    <property type="match status" value="1"/>
</dbReference>
<dbReference type="PATRIC" id="fig|1129367.4.peg.3231"/>
<dbReference type="PANTHER" id="PTHR34817:SF2">
    <property type="entry name" value="NUCLEOTIDYLTRANSFERASE"/>
    <property type="match status" value="1"/>
</dbReference>
<dbReference type="PANTHER" id="PTHR34817">
    <property type="entry name" value="NUCLEOTIDYLTRANSFERASE"/>
    <property type="match status" value="1"/>
</dbReference>
<dbReference type="Proteomes" id="UP000033434">
    <property type="component" value="Unassembled WGS sequence"/>
</dbReference>
<dbReference type="RefSeq" id="WP_046356769.1">
    <property type="nucleotide sequence ID" value="NZ_AUXW01000156.1"/>
</dbReference>
<protein>
    <recommendedName>
        <fullName evidence="3">Nucleotidyltransferase</fullName>
    </recommendedName>
</protein>
<organism evidence="1 2">
    <name type="scientific">Pseudoalteromonas luteoviolacea S4054</name>
    <dbReference type="NCBI Taxonomy" id="1129367"/>
    <lineage>
        <taxon>Bacteria</taxon>
        <taxon>Pseudomonadati</taxon>
        <taxon>Pseudomonadota</taxon>
        <taxon>Gammaproteobacteria</taxon>
        <taxon>Alteromonadales</taxon>
        <taxon>Pseudoalteromonadaceae</taxon>
        <taxon>Pseudoalteromonas</taxon>
    </lineage>
</organism>
<reference evidence="1 2" key="1">
    <citation type="journal article" date="2015" name="BMC Genomics">
        <title>Genome mining reveals unlocked bioactive potential of marine Gram-negative bacteria.</title>
        <authorList>
            <person name="Machado H."/>
            <person name="Sonnenschein E.C."/>
            <person name="Melchiorsen J."/>
            <person name="Gram L."/>
        </authorList>
    </citation>
    <scope>NUCLEOTIDE SEQUENCE [LARGE SCALE GENOMIC DNA]</scope>
    <source>
        <strain evidence="1 2">S4054</strain>
    </source>
</reference>
<dbReference type="InterPro" id="IPR018775">
    <property type="entry name" value="RlaP"/>
</dbReference>
<gene>
    <name evidence="1" type="ORF">N479_16285</name>
</gene>
<evidence type="ECO:0000313" key="2">
    <source>
        <dbReference type="Proteomes" id="UP000033434"/>
    </source>
</evidence>